<dbReference type="OrthoDB" id="14492at10239"/>
<dbReference type="KEGG" id="vg:29057126"/>
<dbReference type="InterPro" id="IPR057701">
    <property type="entry name" value="DUF7941"/>
</dbReference>
<reference evidence="1" key="1">
    <citation type="submission" date="2016-06" db="EMBL/GenBank/DDBJ databases">
        <authorList>
            <person name="Berg J.A."/>
            <person name="Hyde J.R."/>
            <person name="Breakwell D.P."/>
            <person name="Hope S."/>
            <person name="Grose J.H."/>
        </authorList>
    </citation>
    <scope>NUCLEOTIDE SEQUENCE [LARGE SCALE GENOMIC DNA]</scope>
</reference>
<protein>
    <submittedName>
        <fullName evidence="1">Uncharacterized protein</fullName>
    </submittedName>
</protein>
<gene>
    <name evidence="1" type="ORF">ASESINO_176</name>
</gene>
<dbReference type="GeneID" id="29057126"/>
<evidence type="ECO:0000313" key="1">
    <source>
        <dbReference type="EMBL" id="ANZ48189.1"/>
    </source>
</evidence>
<dbReference type="EMBL" id="KX397364">
    <property type="protein sequence ID" value="ANZ48189.1"/>
    <property type="molecule type" value="Genomic_DNA"/>
</dbReference>
<proteinExistence type="predicted"/>
<evidence type="ECO:0000313" key="2">
    <source>
        <dbReference type="Proteomes" id="UP000202181"/>
    </source>
</evidence>
<accession>A0A1B2IA86</accession>
<keyword evidence="2" id="KW-1185">Reference proteome</keyword>
<organism evidence="1 2">
    <name type="scientific">Erwinia phage vB_EamM_Asesino</name>
    <dbReference type="NCBI Taxonomy" id="1883370"/>
    <lineage>
        <taxon>Viruses</taxon>
        <taxon>Duplodnaviria</taxon>
        <taxon>Heunggongvirae</taxon>
        <taxon>Uroviricota</taxon>
        <taxon>Caudoviricetes</taxon>
        <taxon>Chimalliviridae</taxon>
        <taxon>Erskinevirus</taxon>
        <taxon>Erskinevirus asesino</taxon>
    </lineage>
</organism>
<dbReference type="Proteomes" id="UP000202181">
    <property type="component" value="Segment"/>
</dbReference>
<dbReference type="Pfam" id="PF25613">
    <property type="entry name" value="DUF7941"/>
    <property type="match status" value="1"/>
</dbReference>
<dbReference type="RefSeq" id="YP_009290794.1">
    <property type="nucleotide sequence ID" value="NC_031107.2"/>
</dbReference>
<sequence length="178" mass="18518">MATSAKAQLIALFNTANASLPQALAEADVTFGAVAAYTPADGGDTRNSKLTLTAVAESTHFTGEKELHYTRLAASIVGAKAVTDDQADWDTDAEVLAFLNADVTAAGNTVDQFALSELTITRTDGADADAGKKIIKVDIKDGHIKFLAGTLATYTITQEITKTDLSTTDGELNGFSAS</sequence>
<name>A0A1B2IA86_9CAUD</name>